<proteinExistence type="inferred from homology"/>
<dbReference type="PANTHER" id="PTHR43493">
    <property type="entry name" value="DNA GYRASE/TOPOISOMERASE SUBUNIT A"/>
    <property type="match status" value="1"/>
</dbReference>
<feature type="domain" description="Topo IIA-type catalytic" evidence="10">
    <location>
        <begin position="37"/>
        <end position="521"/>
    </location>
</feature>
<feature type="site" description="Transition state stabilizer" evidence="7">
    <location>
        <position position="124"/>
    </location>
</feature>
<name>A0ABS9NN35_9NEIS</name>
<comment type="catalytic activity">
    <reaction evidence="1 7 8">
        <text>ATP-dependent breakage, passage and rejoining of double-stranded DNA.</text>
        <dbReference type="EC" id="5.6.2.2"/>
    </reaction>
</comment>
<dbReference type="InterPro" id="IPR035516">
    <property type="entry name" value="Gyrase/topoIV_suA_C"/>
</dbReference>
<evidence type="ECO:0000313" key="12">
    <source>
        <dbReference type="Proteomes" id="UP001298424"/>
    </source>
</evidence>
<dbReference type="Gene3D" id="3.90.199.10">
    <property type="entry name" value="Topoisomerase II, domain 5"/>
    <property type="match status" value="1"/>
</dbReference>
<keyword evidence="2 7" id="KW-1003">Cell membrane</keyword>
<dbReference type="PROSITE" id="PS52040">
    <property type="entry name" value="TOPO_IIA"/>
    <property type="match status" value="1"/>
</dbReference>
<feature type="site" description="Interaction with DNA" evidence="7">
    <location>
        <position position="81"/>
    </location>
</feature>
<dbReference type="EMBL" id="JAKOOW010000024">
    <property type="protein sequence ID" value="MCG6504214.1"/>
    <property type="molecule type" value="Genomic_DNA"/>
</dbReference>
<comment type="caution">
    <text evidence="11">The sequence shown here is derived from an EMBL/GenBank/DDBJ whole genome shotgun (WGS) entry which is preliminary data.</text>
</comment>
<dbReference type="Pfam" id="PF00521">
    <property type="entry name" value="DNA_topoisoIV"/>
    <property type="match status" value="1"/>
</dbReference>
<evidence type="ECO:0000313" key="11">
    <source>
        <dbReference type="EMBL" id="MCG6504214.1"/>
    </source>
</evidence>
<evidence type="ECO:0000256" key="6">
    <source>
        <dbReference type="ARBA" id="ARBA00023235"/>
    </source>
</evidence>
<dbReference type="InterPro" id="IPR013760">
    <property type="entry name" value="Topo_IIA-like_dom_sf"/>
</dbReference>
<keyword evidence="4 7" id="KW-0238">DNA-binding</keyword>
<evidence type="ECO:0000256" key="7">
    <source>
        <dbReference type="HAMAP-Rule" id="MF_00936"/>
    </source>
</evidence>
<evidence type="ECO:0000256" key="1">
    <source>
        <dbReference type="ARBA" id="ARBA00000185"/>
    </source>
</evidence>
<sequence length="773" mass="84778">MTDTIPLPPEGDSLILAQYAERAYLEYAMSVVKGRALPDVGDGQKPVQRRILFAMKEMGLAANAKPVKSARVVGEILGKYHPHGDSSAYEAMVRMAQDFTLRYPLIDGIGNFGSRDGDGPAAMRYTEARLTPIAELLLSELHQGTVDFVPNYDGAFEEPVSLPARLPMVLLNGASGIAVGMATEIPPHNLGEVTQAAVALLKKPYLQTADLMEYIPAPDFAGGGHIITPHKDLLALYETGKGSVRVRARYEVEKLARGQWRVIVSELPPNTNAAKILAEIEEQTNPKPKAGKKQLNQDQLNTKKLMLDLIERVRDESDGEHPVRLVFEPKSSRIEPENFVNTLMAQTGLEGNVPVNLVMMGNDKRPAQKNLKTILQEWLDYRVATLTRRLAHRLAQVEKRIHILEGRMIVFLHIDEVIRVIRESDEPKPDLMAAFGLSDVQAEDILEIRLRQLARLEGFKLEKELNDLREEQGSLKNLLADESEKKKLMVKEMQADAKQFGDERRTLVQAAERAALTHTTADEPVTLILSQKGWIRSRAGHGLDLAQTAFKEGDALQQVLESRSVQPLIVLDTLGRSYTVDTAAIPGGRGDGVPLASLIELQAGARVLCILSGQPENHYLLANSGGYGFIAKLEDMASRVKAGKVLMTLDKGEEVLMPVRVYQSALINPDCRVIAASAGKRLLAFPLAEMKIMAKGRGLQLMSLAEGDTLALTEITDAAEYTAEIAGKRGGTSRERLRVADIDGKRGRKGRLLDLSGSLKGIRGTGQPENGEA</sequence>
<evidence type="ECO:0000259" key="10">
    <source>
        <dbReference type="PROSITE" id="PS52040"/>
    </source>
</evidence>
<dbReference type="GO" id="GO:0003918">
    <property type="term" value="F:DNA topoisomerase type II (double strand cut, ATP-hydrolyzing) activity"/>
    <property type="evidence" value="ECO:0007669"/>
    <property type="project" value="UniProtKB-EC"/>
</dbReference>
<comment type="subunit">
    <text evidence="7">Heterotetramer composed of ParC and ParE.</text>
</comment>
<dbReference type="InterPro" id="IPR013758">
    <property type="entry name" value="Topo_IIA_A/C_ab"/>
</dbReference>
<feature type="site" description="Interaction with DNA" evidence="7">
    <location>
        <position position="45"/>
    </location>
</feature>
<dbReference type="EC" id="5.6.2.2" evidence="7"/>
<keyword evidence="5 7" id="KW-0472">Membrane</keyword>
<feature type="site" description="Interaction with DNA" evidence="7">
    <location>
        <position position="83"/>
    </location>
</feature>
<feature type="coiled-coil region" evidence="9">
    <location>
        <begin position="451"/>
        <end position="485"/>
    </location>
</feature>
<evidence type="ECO:0000256" key="9">
    <source>
        <dbReference type="SAM" id="Coils"/>
    </source>
</evidence>
<evidence type="ECO:0000256" key="4">
    <source>
        <dbReference type="ARBA" id="ARBA00023125"/>
    </source>
</evidence>
<dbReference type="InterPro" id="IPR002205">
    <property type="entry name" value="Topo_IIA_dom_A"/>
</dbReference>
<dbReference type="SMART" id="SM00434">
    <property type="entry name" value="TOP4c"/>
    <property type="match status" value="1"/>
</dbReference>
<reference evidence="11 12" key="1">
    <citation type="submission" date="2022-02" db="EMBL/GenBank/DDBJ databases">
        <title>Genome sequence data of Kingella unionensis sp. nov. strain CICC 24913 (CCUG 75125).</title>
        <authorList>
            <person name="Xiao M."/>
        </authorList>
    </citation>
    <scope>NUCLEOTIDE SEQUENCE [LARGE SCALE GENOMIC DNA]</scope>
    <source>
        <strain evidence="11 12">CICC 24913</strain>
    </source>
</reference>
<accession>A0ABS9NN35</accession>
<dbReference type="CDD" id="cd00187">
    <property type="entry name" value="TOP4c"/>
    <property type="match status" value="1"/>
</dbReference>
<dbReference type="NCBIfam" id="NF004044">
    <property type="entry name" value="PRK05561.1"/>
    <property type="match status" value="1"/>
</dbReference>
<keyword evidence="9" id="KW-0175">Coiled coil</keyword>
<dbReference type="PANTHER" id="PTHR43493:SF1">
    <property type="entry name" value="DNA TOPOISOMERASE 4 SUBUNIT A"/>
    <property type="match status" value="1"/>
</dbReference>
<dbReference type="Proteomes" id="UP001298424">
    <property type="component" value="Unassembled WGS sequence"/>
</dbReference>
<dbReference type="Gene3D" id="2.120.10.90">
    <property type="entry name" value="DNA gyrase/topoisomerase IV, subunit A, C-terminal"/>
    <property type="match status" value="1"/>
</dbReference>
<dbReference type="Gene3D" id="1.10.268.10">
    <property type="entry name" value="Topoisomerase, domain 3"/>
    <property type="match status" value="1"/>
</dbReference>
<dbReference type="Gene3D" id="3.30.1360.40">
    <property type="match status" value="1"/>
</dbReference>
<dbReference type="HAMAP" id="MF_00936">
    <property type="entry name" value="ParC_type1"/>
    <property type="match status" value="1"/>
</dbReference>
<dbReference type="SUPFAM" id="SSF56719">
    <property type="entry name" value="Type II DNA topoisomerase"/>
    <property type="match status" value="1"/>
</dbReference>
<organism evidence="11 12">
    <name type="scientific">Kingella pumchi</name>
    <dbReference type="NCBI Taxonomy" id="2779506"/>
    <lineage>
        <taxon>Bacteria</taxon>
        <taxon>Pseudomonadati</taxon>
        <taxon>Pseudomonadota</taxon>
        <taxon>Betaproteobacteria</taxon>
        <taxon>Neisseriales</taxon>
        <taxon>Neisseriaceae</taxon>
        <taxon>Kingella</taxon>
    </lineage>
</organism>
<keyword evidence="12" id="KW-1185">Reference proteome</keyword>
<dbReference type="SUPFAM" id="SSF101904">
    <property type="entry name" value="GyrA/ParC C-terminal domain-like"/>
    <property type="match status" value="1"/>
</dbReference>
<dbReference type="InterPro" id="IPR013757">
    <property type="entry name" value="Topo_IIA_A_a_sf"/>
</dbReference>
<feature type="active site" description="O-(5'-phospho-DNA)-tyrosine intermediate" evidence="7 8">
    <location>
        <position position="125"/>
    </location>
</feature>
<keyword evidence="6 7" id="KW-0413">Isomerase</keyword>
<keyword evidence="3 7" id="KW-0799">Topoisomerase</keyword>
<evidence type="ECO:0000256" key="2">
    <source>
        <dbReference type="ARBA" id="ARBA00022475"/>
    </source>
</evidence>
<dbReference type="InterPro" id="IPR050220">
    <property type="entry name" value="Type_II_DNA_Topoisomerases"/>
</dbReference>
<protein>
    <recommendedName>
        <fullName evidence="7">DNA topoisomerase 4 subunit A</fullName>
        <ecNumber evidence="7">5.6.2.2</ecNumber>
    </recommendedName>
    <alternativeName>
        <fullName evidence="7">Topoisomerase IV subunit A</fullName>
    </alternativeName>
</protein>
<comment type="function">
    <text evidence="7">Topoisomerase IV is essential for chromosome segregation. It relaxes supercoiled DNA. Performs the decatenation events required during the replication of a circular DNA molecule.</text>
</comment>
<dbReference type="RefSeq" id="WP_238747475.1">
    <property type="nucleotide sequence ID" value="NZ_JAKOOW010000024.1"/>
</dbReference>
<comment type="subcellular location">
    <subcellularLocation>
        <location evidence="7">Cell membrane</location>
        <topology evidence="7">Peripheral membrane protein</topology>
    </subcellularLocation>
</comment>
<evidence type="ECO:0000256" key="3">
    <source>
        <dbReference type="ARBA" id="ARBA00023029"/>
    </source>
</evidence>
<evidence type="ECO:0000256" key="8">
    <source>
        <dbReference type="PROSITE-ProRule" id="PRU01384"/>
    </source>
</evidence>
<gene>
    <name evidence="7 11" type="primary">parC</name>
    <name evidence="11" type="ORF">MB824_06875</name>
</gene>
<dbReference type="NCBIfam" id="TIGR01062">
    <property type="entry name" value="parC_Gneg"/>
    <property type="match status" value="1"/>
</dbReference>
<comment type="similarity">
    <text evidence="7">Belongs to the type II topoisomerase GyrA/ParC subunit family. ParC type 1 subfamily.</text>
</comment>
<evidence type="ECO:0000256" key="5">
    <source>
        <dbReference type="ARBA" id="ARBA00023136"/>
    </source>
</evidence>
<dbReference type="InterPro" id="IPR005742">
    <property type="entry name" value="TopoIV_A_Gneg"/>
</dbReference>